<dbReference type="EMBL" id="LHXN01000035">
    <property type="protein sequence ID" value="KXA92707.1"/>
    <property type="molecule type" value="Genomic_DNA"/>
</dbReference>
<protein>
    <submittedName>
        <fullName evidence="1">Uncharacterized protein</fullName>
    </submittedName>
</protein>
<gene>
    <name evidence="1" type="ORF">AKJ64_02450</name>
</gene>
<accession>A0A133UEP1</accession>
<organism evidence="1 2">
    <name type="scientific">candidate division MSBL1 archaeon SCGC-AAA259E17</name>
    <dbReference type="NCBI Taxonomy" id="1698263"/>
    <lineage>
        <taxon>Archaea</taxon>
        <taxon>Methanobacteriati</taxon>
        <taxon>Methanobacteriota</taxon>
        <taxon>candidate division MSBL1</taxon>
    </lineage>
</organism>
<evidence type="ECO:0000313" key="1">
    <source>
        <dbReference type="EMBL" id="KXA92707.1"/>
    </source>
</evidence>
<dbReference type="Proteomes" id="UP000070373">
    <property type="component" value="Unassembled WGS sequence"/>
</dbReference>
<keyword evidence="2" id="KW-1185">Reference proteome</keyword>
<sequence length="171" mass="19316">MESRERILEALAHRPPDRCPNYIWINDDTMNNLLNHLGVSSAKEAKETLNVDKWHEINLNVSPPKTAREKINSLVPTKYNELYLGYTPRGGGVSLQRTLPFGTPQEELYLFWFYRGFFDWSTFRSPFVGPPSHSPGYGGGGGFVIGPSNALIKEIPPENIVALYEYTNNGK</sequence>
<evidence type="ECO:0000313" key="2">
    <source>
        <dbReference type="Proteomes" id="UP000070373"/>
    </source>
</evidence>
<proteinExistence type="predicted"/>
<reference evidence="1 2" key="1">
    <citation type="journal article" date="2016" name="Sci. Rep.">
        <title>Metabolic traits of an uncultured archaeal lineage -MSBL1- from brine pools of the Red Sea.</title>
        <authorList>
            <person name="Mwirichia R."/>
            <person name="Alam I."/>
            <person name="Rashid M."/>
            <person name="Vinu M."/>
            <person name="Ba-Alawi W."/>
            <person name="Anthony Kamau A."/>
            <person name="Kamanda Ngugi D."/>
            <person name="Goker M."/>
            <person name="Klenk H.P."/>
            <person name="Bajic V."/>
            <person name="Stingl U."/>
        </authorList>
    </citation>
    <scope>NUCLEOTIDE SEQUENCE [LARGE SCALE GENOMIC DNA]</scope>
    <source>
        <strain evidence="1">SCGC-AAA259E17</strain>
    </source>
</reference>
<dbReference type="AlphaFoldDB" id="A0A133UEP1"/>
<comment type="caution">
    <text evidence="1">The sequence shown here is derived from an EMBL/GenBank/DDBJ whole genome shotgun (WGS) entry which is preliminary data.</text>
</comment>
<name>A0A133UEP1_9EURY</name>